<keyword evidence="2" id="KW-1185">Reference proteome</keyword>
<dbReference type="EMBL" id="KU963248">
    <property type="protein sequence ID" value="AMS02588.1"/>
    <property type="molecule type" value="Genomic_DNA"/>
</dbReference>
<sequence>MPRNRWEFNPEAFFSDRRTKIIWKDANGRVWHLSGYGQGREGAELSPEPSGMYQLDMEMLWTESARQDGASYEGHVIQRREIDWGISIAGSNIRDYHLINNKWWDGWDPDNPGVLMFFTPETGWRWAEARYVGNVEPKWGKDPALIKACDYDMTLSIDGSVYTSAKEFGHWRNTAGGASGSGHLIIQNPGHQTVFPTYTMPGPGTYSISDGEGGEMIPLPKVKAGQTLKVYTHNKNLVCRIYDPTTGLDGRTAWTGFGTKRFRTGLGKGIHKIKVSVTGGNVNSQVFAELKPRYFRPF</sequence>
<evidence type="ECO:0000313" key="2">
    <source>
        <dbReference type="Proteomes" id="UP000201371"/>
    </source>
</evidence>
<evidence type="ECO:0000313" key="1">
    <source>
        <dbReference type="EMBL" id="AMS02588.1"/>
    </source>
</evidence>
<dbReference type="Proteomes" id="UP000201371">
    <property type="component" value="Segment"/>
</dbReference>
<name>A0A142K905_9CAUD</name>
<dbReference type="KEGG" id="vg:29125006"/>
<gene>
    <name evidence="1" type="primary">44</name>
    <name evidence="1" type="ORF">SEA_YVONNETASTIC_44</name>
</gene>
<proteinExistence type="predicted"/>
<protein>
    <submittedName>
        <fullName evidence="1">Minor tail protein</fullName>
    </submittedName>
</protein>
<dbReference type="RefSeq" id="YP_009301098.1">
    <property type="nucleotide sequence ID" value="NC_031230.1"/>
</dbReference>
<dbReference type="OrthoDB" id="2557at10239"/>
<accession>A0A142K905</accession>
<dbReference type="GeneID" id="29125006"/>
<reference evidence="2" key="1">
    <citation type="submission" date="2016-03" db="EMBL/GenBank/DDBJ databases">
        <authorList>
            <person name="Ploux O."/>
        </authorList>
    </citation>
    <scope>NUCLEOTIDE SEQUENCE [LARGE SCALE GENOMIC DNA]</scope>
</reference>
<organism evidence="1 2">
    <name type="scientific">Gordonia phage Yvonnetastic</name>
    <dbReference type="NCBI Taxonomy" id="1821566"/>
    <lineage>
        <taxon>Viruses</taxon>
        <taxon>Duplodnaviria</taxon>
        <taxon>Heunggongvirae</taxon>
        <taxon>Uroviricota</taxon>
        <taxon>Caudoviricetes</taxon>
        <taxon>Yvonnevirus</taxon>
        <taxon>Yvonnevirus yvonnetastic</taxon>
        <taxon>Gordonia virus Yvonnetastic</taxon>
    </lineage>
</organism>